<dbReference type="OrthoDB" id="37537at2759"/>
<organism evidence="3 4">
    <name type="scientific">Uncinocarpus reesii (strain UAMH 1704)</name>
    <dbReference type="NCBI Taxonomy" id="336963"/>
    <lineage>
        <taxon>Eukaryota</taxon>
        <taxon>Fungi</taxon>
        <taxon>Dikarya</taxon>
        <taxon>Ascomycota</taxon>
        <taxon>Pezizomycotina</taxon>
        <taxon>Eurotiomycetes</taxon>
        <taxon>Eurotiomycetidae</taxon>
        <taxon>Onygenales</taxon>
        <taxon>Onygenaceae</taxon>
        <taxon>Uncinocarpus</taxon>
    </lineage>
</organism>
<dbReference type="GO" id="GO:0005737">
    <property type="term" value="C:cytoplasm"/>
    <property type="evidence" value="ECO:0007669"/>
    <property type="project" value="TreeGrafter"/>
</dbReference>
<reference evidence="4" key="1">
    <citation type="journal article" date="2009" name="Genome Res.">
        <title>Comparative genomic analyses of the human fungal pathogens Coccidioides and their relatives.</title>
        <authorList>
            <person name="Sharpton T.J."/>
            <person name="Stajich J.E."/>
            <person name="Rounsley S.D."/>
            <person name="Gardner M.J."/>
            <person name="Wortman J.R."/>
            <person name="Jordar V.S."/>
            <person name="Maiti R."/>
            <person name="Kodira C.D."/>
            <person name="Neafsey D.E."/>
            <person name="Zeng Q."/>
            <person name="Hung C.-Y."/>
            <person name="McMahan C."/>
            <person name="Muszewska A."/>
            <person name="Grynberg M."/>
            <person name="Mandel M.A."/>
            <person name="Kellner E.M."/>
            <person name="Barker B.M."/>
            <person name="Galgiani J.N."/>
            <person name="Orbach M.J."/>
            <person name="Kirkland T.N."/>
            <person name="Cole G.T."/>
            <person name="Henn M.R."/>
            <person name="Birren B.W."/>
            <person name="Taylor J.W."/>
        </authorList>
    </citation>
    <scope>NUCLEOTIDE SEQUENCE [LARGE SCALE GENOMIC DNA]</scope>
    <source>
        <strain evidence="4">UAMH 1704</strain>
    </source>
</reference>
<dbReference type="KEGG" id="ure:UREG_02949"/>
<dbReference type="InterPro" id="IPR050791">
    <property type="entry name" value="Aldo-Keto_reductase"/>
</dbReference>
<dbReference type="STRING" id="336963.C4JIT8"/>
<name>C4JIT8_UNCRE</name>
<evidence type="ECO:0000259" key="2">
    <source>
        <dbReference type="Pfam" id="PF00248"/>
    </source>
</evidence>
<dbReference type="GeneID" id="8442086"/>
<dbReference type="InterPro" id="IPR023210">
    <property type="entry name" value="NADP_OxRdtase_dom"/>
</dbReference>
<dbReference type="InterPro" id="IPR036812">
    <property type="entry name" value="NAD(P)_OxRdtase_dom_sf"/>
</dbReference>
<sequence>MPTVAGKPVGPVGFGLMGFTWTPTPTPYEEAFEVMKSALGAGANLWNGGELYGTPDANSLHLLKAYFTKYPEDADKVVLSIKGCVGPNGCDSSPAGVRRSVENCVRILDGTKGIDIFEAARIDKKVPIEETMRTFCELKDEGKIGGIGLSEVSAATIRRAAAVAPIAAVEVELSLWCTDPMENGILSACTEFGIPLVAYSPLGRGFLTGQIRTADDLPEGDMRRQYPRFQPGAFEINLRLVDALRQVSQRKKVALSQVAIAWAIAQANESKGSSIIPIPGSRSKGRAVENSTVIELKEEELQEIQAILSKFNVQGERYPSHLMQLSDV</sequence>
<evidence type="ECO:0000313" key="3">
    <source>
        <dbReference type="EMBL" id="EEP78100.1"/>
    </source>
</evidence>
<dbReference type="Proteomes" id="UP000002058">
    <property type="component" value="Unassembled WGS sequence"/>
</dbReference>
<dbReference type="InParanoid" id="C4JIT8"/>
<dbReference type="EMBL" id="CH476615">
    <property type="protein sequence ID" value="EEP78100.1"/>
    <property type="molecule type" value="Genomic_DNA"/>
</dbReference>
<dbReference type="OMA" id="PSVENCV"/>
<dbReference type="SUPFAM" id="SSF51430">
    <property type="entry name" value="NAD(P)-linked oxidoreductase"/>
    <property type="match status" value="1"/>
</dbReference>
<dbReference type="FunCoup" id="C4JIT8">
    <property type="interactions" value="31"/>
</dbReference>
<accession>C4JIT8</accession>
<evidence type="ECO:0000313" key="4">
    <source>
        <dbReference type="Proteomes" id="UP000002058"/>
    </source>
</evidence>
<dbReference type="HOGENOM" id="CLU_023205_2_1_1"/>
<keyword evidence="1" id="KW-0560">Oxidoreductase</keyword>
<gene>
    <name evidence="3" type="ORF">UREG_02949</name>
</gene>
<dbReference type="RefSeq" id="XP_002543433.1">
    <property type="nucleotide sequence ID" value="XM_002543387.1"/>
</dbReference>
<dbReference type="VEuPathDB" id="FungiDB:UREG_02949"/>
<dbReference type="eggNOG" id="KOG1575">
    <property type="taxonomic scope" value="Eukaryota"/>
</dbReference>
<dbReference type="Gene3D" id="3.20.20.100">
    <property type="entry name" value="NADP-dependent oxidoreductase domain"/>
    <property type="match status" value="1"/>
</dbReference>
<protein>
    <recommendedName>
        <fullName evidence="2">NADP-dependent oxidoreductase domain-containing protein</fullName>
    </recommendedName>
</protein>
<feature type="domain" description="NADP-dependent oxidoreductase" evidence="2">
    <location>
        <begin position="12"/>
        <end position="308"/>
    </location>
</feature>
<keyword evidence="4" id="KW-1185">Reference proteome</keyword>
<dbReference type="GO" id="GO:0016491">
    <property type="term" value="F:oxidoreductase activity"/>
    <property type="evidence" value="ECO:0007669"/>
    <property type="project" value="UniProtKB-KW"/>
</dbReference>
<dbReference type="Pfam" id="PF00248">
    <property type="entry name" value="Aldo_ket_red"/>
    <property type="match status" value="1"/>
</dbReference>
<dbReference type="PANTHER" id="PTHR43625:SF78">
    <property type="entry name" value="PYRIDOXAL REDUCTASE-RELATED"/>
    <property type="match status" value="1"/>
</dbReference>
<proteinExistence type="predicted"/>
<dbReference type="CDD" id="cd19077">
    <property type="entry name" value="AKR_AKR8A1-2"/>
    <property type="match status" value="1"/>
</dbReference>
<evidence type="ECO:0000256" key="1">
    <source>
        <dbReference type="ARBA" id="ARBA00023002"/>
    </source>
</evidence>
<dbReference type="AlphaFoldDB" id="C4JIT8"/>
<dbReference type="PANTHER" id="PTHR43625">
    <property type="entry name" value="AFLATOXIN B1 ALDEHYDE REDUCTASE"/>
    <property type="match status" value="1"/>
</dbReference>